<proteinExistence type="predicted"/>
<organism evidence="2 3">
    <name type="scientific">Mycolicibacter acidiphilus</name>
    <dbReference type="NCBI Taxonomy" id="2835306"/>
    <lineage>
        <taxon>Bacteria</taxon>
        <taxon>Bacillati</taxon>
        <taxon>Actinomycetota</taxon>
        <taxon>Actinomycetes</taxon>
        <taxon>Mycobacteriales</taxon>
        <taxon>Mycobacteriaceae</taxon>
        <taxon>Mycolicibacter</taxon>
    </lineage>
</organism>
<dbReference type="RefSeq" id="WP_214094905.1">
    <property type="nucleotide sequence ID" value="NZ_JAHCLR010000077.1"/>
</dbReference>
<comment type="caution">
    <text evidence="2">The sequence shown here is derived from an EMBL/GenBank/DDBJ whole genome shotgun (WGS) entry which is preliminary data.</text>
</comment>
<keyword evidence="1" id="KW-0812">Transmembrane</keyword>
<evidence type="ECO:0000313" key="3">
    <source>
        <dbReference type="Proteomes" id="UP001519535"/>
    </source>
</evidence>
<gene>
    <name evidence="2" type="ORF">KIH27_21000</name>
</gene>
<reference evidence="2 3" key="1">
    <citation type="submission" date="2021-05" db="EMBL/GenBank/DDBJ databases">
        <title>Mycobacterium acidophilum sp. nov., an extremely acid-tolerant member of the genus Mycobacterium.</title>
        <authorList>
            <person name="Xia J."/>
        </authorList>
    </citation>
    <scope>NUCLEOTIDE SEQUENCE [LARGE SCALE GENOMIC DNA]</scope>
    <source>
        <strain evidence="2 3">M1</strain>
    </source>
</reference>
<accession>A0ABS5RR58</accession>
<evidence type="ECO:0000313" key="2">
    <source>
        <dbReference type="EMBL" id="MBS9536064.1"/>
    </source>
</evidence>
<evidence type="ECO:0008006" key="4">
    <source>
        <dbReference type="Google" id="ProtNLM"/>
    </source>
</evidence>
<evidence type="ECO:0000256" key="1">
    <source>
        <dbReference type="SAM" id="Phobius"/>
    </source>
</evidence>
<sequence>MSTGMALLVGWGLPFLLTIAMIPRGRRLARQIKDSPNMGPGPKMFLAVILGFPVLLILFVWLQALWYLPQILRYL</sequence>
<keyword evidence="1" id="KW-0472">Membrane</keyword>
<dbReference type="Proteomes" id="UP001519535">
    <property type="component" value="Unassembled WGS sequence"/>
</dbReference>
<keyword evidence="1" id="KW-1133">Transmembrane helix</keyword>
<feature type="transmembrane region" description="Helical" evidence="1">
    <location>
        <begin position="6"/>
        <end position="23"/>
    </location>
</feature>
<keyword evidence="3" id="KW-1185">Reference proteome</keyword>
<feature type="transmembrane region" description="Helical" evidence="1">
    <location>
        <begin position="44"/>
        <end position="68"/>
    </location>
</feature>
<protein>
    <recommendedName>
        <fullName evidence="4">DUF4190 domain-containing protein</fullName>
    </recommendedName>
</protein>
<dbReference type="EMBL" id="JAHCLR010000077">
    <property type="protein sequence ID" value="MBS9536064.1"/>
    <property type="molecule type" value="Genomic_DNA"/>
</dbReference>
<name>A0ABS5RR58_9MYCO</name>